<dbReference type="Proteomes" id="UP000194127">
    <property type="component" value="Unassembled WGS sequence"/>
</dbReference>
<evidence type="ECO:0000313" key="1">
    <source>
        <dbReference type="EMBL" id="OSX57029.1"/>
    </source>
</evidence>
<sequence>LLSRRSAAIFTRCASLLSTFPRGHRDERFNDLILPQSEPAIIAQGCAYAYSCGLDAGVPRPLLDLFELAAIKLDPGWYAEHAGISADELLMRENKAVKAALPHLKLYGDEMNVRKWVNAPIISDSAWEGWFSQLIALQS</sequence>
<dbReference type="GeneID" id="36328370"/>
<feature type="non-terminal residue" evidence="1">
    <location>
        <position position="139"/>
    </location>
</feature>
<dbReference type="AlphaFoldDB" id="A0A1X6ML60"/>
<evidence type="ECO:0000313" key="2">
    <source>
        <dbReference type="Proteomes" id="UP000194127"/>
    </source>
</evidence>
<dbReference type="RefSeq" id="XP_024333823.1">
    <property type="nucleotide sequence ID" value="XM_024483421.1"/>
</dbReference>
<dbReference type="EMBL" id="KZ110610">
    <property type="protein sequence ID" value="OSX57029.1"/>
    <property type="molecule type" value="Genomic_DNA"/>
</dbReference>
<dbReference type="OrthoDB" id="538336at2759"/>
<feature type="non-terminal residue" evidence="1">
    <location>
        <position position="1"/>
    </location>
</feature>
<keyword evidence="2" id="KW-1185">Reference proteome</keyword>
<proteinExistence type="predicted"/>
<dbReference type="STRING" id="670580.A0A1X6ML60"/>
<accession>A0A1X6ML60</accession>
<organism evidence="1 2">
    <name type="scientific">Postia placenta MAD-698-R-SB12</name>
    <dbReference type="NCBI Taxonomy" id="670580"/>
    <lineage>
        <taxon>Eukaryota</taxon>
        <taxon>Fungi</taxon>
        <taxon>Dikarya</taxon>
        <taxon>Basidiomycota</taxon>
        <taxon>Agaricomycotina</taxon>
        <taxon>Agaricomycetes</taxon>
        <taxon>Polyporales</taxon>
        <taxon>Adustoporiaceae</taxon>
        <taxon>Rhodonia</taxon>
    </lineage>
</organism>
<reference evidence="1 2" key="1">
    <citation type="submission" date="2017-04" db="EMBL/GenBank/DDBJ databases">
        <title>Genome Sequence of the Model Brown-Rot Fungus Postia placenta SB12.</title>
        <authorList>
            <consortium name="DOE Joint Genome Institute"/>
            <person name="Gaskell J."/>
            <person name="Kersten P."/>
            <person name="Larrondo L.F."/>
            <person name="Canessa P."/>
            <person name="Martinez D."/>
            <person name="Hibbett D."/>
            <person name="Schmoll M."/>
            <person name="Kubicek C.P."/>
            <person name="Martinez A.T."/>
            <person name="Yadav J."/>
            <person name="Master E."/>
            <person name="Magnuson J.K."/>
            <person name="James T."/>
            <person name="Yaver D."/>
            <person name="Berka R."/>
            <person name="Labutti K."/>
            <person name="Lipzen A."/>
            <person name="Aerts A."/>
            <person name="Barry K."/>
            <person name="Henrissat B."/>
            <person name="Blanchette R."/>
            <person name="Grigoriev I."/>
            <person name="Cullen D."/>
        </authorList>
    </citation>
    <scope>NUCLEOTIDE SEQUENCE [LARGE SCALE GENOMIC DNA]</scope>
    <source>
        <strain evidence="1 2">MAD-698-R-SB12</strain>
    </source>
</reference>
<protein>
    <submittedName>
        <fullName evidence="1">Uncharacterized protein</fullName>
    </submittedName>
</protein>
<name>A0A1X6ML60_9APHY</name>
<gene>
    <name evidence="1" type="ORF">POSPLADRAFT_1113947</name>
</gene>